<dbReference type="Proteomes" id="UP000827872">
    <property type="component" value="Linkage Group LG02"/>
</dbReference>
<sequence length="164" mass="18960">MDFHVTVVIGQAIDAYPKTERINWVREWPGQTVLCVSQTFWTSEVQMSIRNGQEALENYLDQCNDQIDGIVTLVRGKLSKQNRVTLGALVVLDVHARDVLASLVTKSVSDENDFEWLSQLRYYWEQSYVFLLSRLHLKFVSIRDMNRATLGRMCIENTSFIRAV</sequence>
<protein>
    <submittedName>
        <fullName evidence="1">Dynein heavy chain 7, axonemal</fullName>
    </submittedName>
</protein>
<evidence type="ECO:0000313" key="1">
    <source>
        <dbReference type="EMBL" id="KAH8012836.1"/>
    </source>
</evidence>
<reference evidence="1" key="1">
    <citation type="submission" date="2021-08" db="EMBL/GenBank/DDBJ databases">
        <title>The first chromosome-level gecko genome reveals the dynamic sex chromosomes of Neotropical dwarf geckos (Sphaerodactylidae: Sphaerodactylus).</title>
        <authorList>
            <person name="Pinto B.J."/>
            <person name="Keating S.E."/>
            <person name="Gamble T."/>
        </authorList>
    </citation>
    <scope>NUCLEOTIDE SEQUENCE</scope>
    <source>
        <strain evidence="1">TG3544</strain>
    </source>
</reference>
<organism evidence="1 2">
    <name type="scientific">Sphaerodactylus townsendi</name>
    <dbReference type="NCBI Taxonomy" id="933632"/>
    <lineage>
        <taxon>Eukaryota</taxon>
        <taxon>Metazoa</taxon>
        <taxon>Chordata</taxon>
        <taxon>Craniata</taxon>
        <taxon>Vertebrata</taxon>
        <taxon>Euteleostomi</taxon>
        <taxon>Lepidosauria</taxon>
        <taxon>Squamata</taxon>
        <taxon>Bifurcata</taxon>
        <taxon>Gekkota</taxon>
        <taxon>Sphaerodactylidae</taxon>
        <taxon>Sphaerodactylus</taxon>
    </lineage>
</organism>
<accession>A0ACB8FZG2</accession>
<comment type="caution">
    <text evidence="1">The sequence shown here is derived from an EMBL/GenBank/DDBJ whole genome shotgun (WGS) entry which is preliminary data.</text>
</comment>
<gene>
    <name evidence="1" type="primary">DNAH7_4</name>
    <name evidence="1" type="ORF">K3G42_003100</name>
</gene>
<evidence type="ECO:0000313" key="2">
    <source>
        <dbReference type="Proteomes" id="UP000827872"/>
    </source>
</evidence>
<proteinExistence type="predicted"/>
<keyword evidence="2" id="KW-1185">Reference proteome</keyword>
<name>A0ACB8FZG2_9SAUR</name>
<dbReference type="EMBL" id="CM037615">
    <property type="protein sequence ID" value="KAH8012836.1"/>
    <property type="molecule type" value="Genomic_DNA"/>
</dbReference>